<dbReference type="OrthoDB" id="9810303at2"/>
<keyword evidence="5" id="KW-0472">Membrane</keyword>
<dbReference type="GO" id="GO:0016757">
    <property type="term" value="F:glycosyltransferase activity"/>
    <property type="evidence" value="ECO:0007669"/>
    <property type="project" value="UniProtKB-KW"/>
</dbReference>
<gene>
    <name evidence="11" type="ordered locus">AM1_5702</name>
</gene>
<evidence type="ECO:0000256" key="7">
    <source>
        <dbReference type="ARBA" id="ARBA00037904"/>
    </source>
</evidence>
<dbReference type="NCBIfam" id="TIGR04283">
    <property type="entry name" value="glyco_like_mftF"/>
    <property type="match status" value="1"/>
</dbReference>
<evidence type="ECO:0000259" key="10">
    <source>
        <dbReference type="Pfam" id="PF00535"/>
    </source>
</evidence>
<dbReference type="Gene3D" id="3.90.550.10">
    <property type="entry name" value="Spore Coat Polysaccharide Biosynthesis Protein SpsA, Chain A"/>
    <property type="match status" value="1"/>
</dbReference>
<dbReference type="STRING" id="329726.AM1_5702"/>
<comment type="pathway">
    <text evidence="7">Carotenoid biosynthesis; staphyloxanthin biosynthesis; staphyloxanthin from farnesyl diphosphate: step 4/5.</text>
</comment>
<dbReference type="InterPro" id="IPR029044">
    <property type="entry name" value="Nucleotide-diphossugar_trans"/>
</dbReference>
<organism evidence="11 12">
    <name type="scientific">Acaryochloris marina (strain MBIC 11017)</name>
    <dbReference type="NCBI Taxonomy" id="329726"/>
    <lineage>
        <taxon>Bacteria</taxon>
        <taxon>Bacillati</taxon>
        <taxon>Cyanobacteriota</taxon>
        <taxon>Cyanophyceae</taxon>
        <taxon>Acaryochloridales</taxon>
        <taxon>Acaryochloridaceae</taxon>
        <taxon>Acaryochloris</taxon>
    </lineage>
</organism>
<dbReference type="RefSeq" id="WP_012165863.1">
    <property type="nucleotide sequence ID" value="NC_009925.1"/>
</dbReference>
<evidence type="ECO:0000256" key="3">
    <source>
        <dbReference type="ARBA" id="ARBA00022676"/>
    </source>
</evidence>
<comment type="similarity">
    <text evidence="8">Belongs to the glycosyltransferase 2 family. CrtQ subfamily.</text>
</comment>
<keyword evidence="3" id="KW-0328">Glycosyltransferase</keyword>
<protein>
    <recommendedName>
        <fullName evidence="9">4,4'-diaponeurosporenoate glycosyltransferase</fullName>
    </recommendedName>
</protein>
<dbReference type="GO" id="GO:0005886">
    <property type="term" value="C:plasma membrane"/>
    <property type="evidence" value="ECO:0007669"/>
    <property type="project" value="UniProtKB-SubCell"/>
</dbReference>
<evidence type="ECO:0000256" key="1">
    <source>
        <dbReference type="ARBA" id="ARBA00004236"/>
    </source>
</evidence>
<accession>B0CG95</accession>
<evidence type="ECO:0000256" key="4">
    <source>
        <dbReference type="ARBA" id="ARBA00022679"/>
    </source>
</evidence>
<dbReference type="eggNOG" id="COG1215">
    <property type="taxonomic scope" value="Bacteria"/>
</dbReference>
<feature type="domain" description="Glycosyltransferase 2-like" evidence="10">
    <location>
        <begin position="5"/>
        <end position="121"/>
    </location>
</feature>
<dbReference type="HOGENOM" id="CLU_025996_17_3_3"/>
<comment type="subcellular location">
    <subcellularLocation>
        <location evidence="1">Cell membrane</location>
    </subcellularLocation>
</comment>
<keyword evidence="4 11" id="KW-0808">Transferase</keyword>
<keyword evidence="2" id="KW-1003">Cell membrane</keyword>
<keyword evidence="12" id="KW-1185">Reference proteome</keyword>
<dbReference type="InterPro" id="IPR001173">
    <property type="entry name" value="Glyco_trans_2-like"/>
</dbReference>
<dbReference type="Pfam" id="PF00535">
    <property type="entry name" value="Glycos_transf_2"/>
    <property type="match status" value="1"/>
</dbReference>
<dbReference type="AlphaFoldDB" id="B0CG95"/>
<evidence type="ECO:0000256" key="5">
    <source>
        <dbReference type="ARBA" id="ARBA00023136"/>
    </source>
</evidence>
<name>B0CG95_ACAM1</name>
<reference evidence="11 12" key="1">
    <citation type="journal article" date="2008" name="Proc. Natl. Acad. Sci. U.S.A.">
        <title>Niche adaptation and genome expansion in the chlorophyll d-producing cyanobacterium Acaryochloris marina.</title>
        <authorList>
            <person name="Swingley W.D."/>
            <person name="Chen M."/>
            <person name="Cheung P.C."/>
            <person name="Conrad A.L."/>
            <person name="Dejesa L.C."/>
            <person name="Hao J."/>
            <person name="Honchak B.M."/>
            <person name="Karbach L.E."/>
            <person name="Kurdoglu A."/>
            <person name="Lahiri S."/>
            <person name="Mastrian S.D."/>
            <person name="Miyashita H."/>
            <person name="Page L."/>
            <person name="Ramakrishna P."/>
            <person name="Satoh S."/>
            <person name="Sattley W.M."/>
            <person name="Shimada Y."/>
            <person name="Taylor H.L."/>
            <person name="Tomo T."/>
            <person name="Tsuchiya T."/>
            <person name="Wang Z.T."/>
            <person name="Raymond J."/>
            <person name="Mimuro M."/>
            <person name="Blankenship R.E."/>
            <person name="Touchman J.W."/>
        </authorList>
    </citation>
    <scope>NUCLEOTIDE SEQUENCE [LARGE SCALE GENOMIC DNA]</scope>
    <source>
        <strain evidence="12">MBIC 11017</strain>
    </source>
</reference>
<dbReference type="CDD" id="cd02522">
    <property type="entry name" value="GT_2_like_a"/>
    <property type="match status" value="1"/>
</dbReference>
<dbReference type="InterPro" id="IPR026461">
    <property type="entry name" value="Trfase_2_rSAM/seldom_assoc"/>
</dbReference>
<dbReference type="KEGG" id="amr:AM1_5702"/>
<evidence type="ECO:0000256" key="6">
    <source>
        <dbReference type="ARBA" id="ARBA00037281"/>
    </source>
</evidence>
<comment type="function">
    <text evidence="6">Catalyzes the glycosylation of 4,4'-diaponeurosporenoate, i.e. the esterification of glucose at the C1'' position with the carboxyl group of 4,4'-diaponeurosporenic acid, to form glycosyl-4,4'-diaponeurosporenoate. This is a step in the biosynthesis of staphyloxanthin, an orange pigment present in most staphylococci strains.</text>
</comment>
<proteinExistence type="inferred from homology"/>
<evidence type="ECO:0000256" key="9">
    <source>
        <dbReference type="ARBA" id="ARBA00040345"/>
    </source>
</evidence>
<dbReference type="PANTHER" id="PTHR43646:SF2">
    <property type="entry name" value="GLYCOSYLTRANSFERASE 2-LIKE DOMAIN-CONTAINING PROTEIN"/>
    <property type="match status" value="1"/>
</dbReference>
<dbReference type="PANTHER" id="PTHR43646">
    <property type="entry name" value="GLYCOSYLTRANSFERASE"/>
    <property type="match status" value="1"/>
</dbReference>
<evidence type="ECO:0000313" key="12">
    <source>
        <dbReference type="Proteomes" id="UP000000268"/>
    </source>
</evidence>
<evidence type="ECO:0000256" key="8">
    <source>
        <dbReference type="ARBA" id="ARBA00038120"/>
    </source>
</evidence>
<dbReference type="CAZy" id="GT2">
    <property type="family name" value="Glycosyltransferase Family 2"/>
</dbReference>
<sequence>MSQVSIILPLLNEATVLSRTLKHLMALEPPAHEIILVDGGSTDGTVAIAQQYAETWEGTNLVVVTATEQGRSSQMNYGAAIATGDILCFLHADTLVPDDLVVLMTQTLAHPNTVCGGFIALMCGDQSTCWGITLQNYLKTYLAAAITHPYLYLCKGFRVLFGDQVIFCGKQAFWDCGGFDPDLPIMEDADFCTRIVQHGKIRLVNRIVQTSDRRLQQWGAWKATFIYHSIGWLWFMGLPAEFLKRFYEEIR</sequence>
<dbReference type="SUPFAM" id="SSF53448">
    <property type="entry name" value="Nucleotide-diphospho-sugar transferases"/>
    <property type="match status" value="1"/>
</dbReference>
<dbReference type="Proteomes" id="UP000000268">
    <property type="component" value="Chromosome"/>
</dbReference>
<evidence type="ECO:0000313" key="11">
    <source>
        <dbReference type="EMBL" id="ABW30648.1"/>
    </source>
</evidence>
<evidence type="ECO:0000256" key="2">
    <source>
        <dbReference type="ARBA" id="ARBA00022475"/>
    </source>
</evidence>
<dbReference type="EMBL" id="CP000828">
    <property type="protein sequence ID" value="ABW30648.1"/>
    <property type="molecule type" value="Genomic_DNA"/>
</dbReference>